<evidence type="ECO:0000313" key="11">
    <source>
        <dbReference type="Proteomes" id="UP000750334"/>
    </source>
</evidence>
<name>A0A9P7B8E6_MAUEX</name>
<organism evidence="10 11">
    <name type="scientific">Maudiozyma exigua</name>
    <name type="common">Yeast</name>
    <name type="synonym">Kazachstania exigua</name>
    <dbReference type="NCBI Taxonomy" id="34358"/>
    <lineage>
        <taxon>Eukaryota</taxon>
        <taxon>Fungi</taxon>
        <taxon>Dikarya</taxon>
        <taxon>Ascomycota</taxon>
        <taxon>Saccharomycotina</taxon>
        <taxon>Saccharomycetes</taxon>
        <taxon>Saccharomycetales</taxon>
        <taxon>Saccharomycetaceae</taxon>
        <taxon>Maudiozyma</taxon>
    </lineage>
</organism>
<keyword evidence="11" id="KW-1185">Reference proteome</keyword>
<evidence type="ECO:0000256" key="6">
    <source>
        <dbReference type="ARBA" id="ARBA00056910"/>
    </source>
</evidence>
<dbReference type="GO" id="GO:0000256">
    <property type="term" value="P:allantoin catabolic process"/>
    <property type="evidence" value="ECO:0007669"/>
    <property type="project" value="InterPro"/>
</dbReference>
<dbReference type="GO" id="GO:0006144">
    <property type="term" value="P:purine nucleobase metabolic process"/>
    <property type="evidence" value="ECO:0007669"/>
    <property type="project" value="UniProtKB-KW"/>
</dbReference>
<dbReference type="Gene3D" id="2.60.120.260">
    <property type="entry name" value="Galactose-binding domain-like"/>
    <property type="match status" value="2"/>
</dbReference>
<dbReference type="Gene3D" id="4.10.240.10">
    <property type="entry name" value="Zn(2)-C6 fungal-type DNA-binding domain"/>
    <property type="match status" value="1"/>
</dbReference>
<comment type="function">
    <text evidence="6">Utilization of purines as secondary nitrogen sources, when primary sources are limiting.</text>
</comment>
<evidence type="ECO:0000256" key="7">
    <source>
        <dbReference type="ARBA" id="ARBA00060607"/>
    </source>
</evidence>
<dbReference type="PANTHER" id="PTHR12045">
    <property type="entry name" value="ALLANTOICASE"/>
    <property type="match status" value="1"/>
</dbReference>
<keyword evidence="5" id="KW-0378">Hydrolase</keyword>
<dbReference type="InterPro" id="IPR005164">
    <property type="entry name" value="Allantoicase"/>
</dbReference>
<dbReference type="SUPFAM" id="SSF49785">
    <property type="entry name" value="Galactose-binding domain-like"/>
    <property type="match status" value="2"/>
</dbReference>
<evidence type="ECO:0000259" key="9">
    <source>
        <dbReference type="PROSITE" id="PS50048"/>
    </source>
</evidence>
<comment type="similarity">
    <text evidence="2">Belongs to the allantoicase family.</text>
</comment>
<evidence type="ECO:0000256" key="1">
    <source>
        <dbReference type="ARBA" id="ARBA00001314"/>
    </source>
</evidence>
<evidence type="ECO:0000256" key="4">
    <source>
        <dbReference type="ARBA" id="ARBA00022631"/>
    </source>
</evidence>
<dbReference type="EMBL" id="PUHR01000120">
    <property type="protein sequence ID" value="KAG0664466.1"/>
    <property type="molecule type" value="Genomic_DNA"/>
</dbReference>
<dbReference type="InterPro" id="IPR008979">
    <property type="entry name" value="Galactose-bd-like_sf"/>
</dbReference>
<evidence type="ECO:0000256" key="3">
    <source>
        <dbReference type="ARBA" id="ARBA00012170"/>
    </source>
</evidence>
<dbReference type="FunFam" id="2.60.120.260:FF:000059">
    <property type="entry name" value="Probable allantoicase"/>
    <property type="match status" value="1"/>
</dbReference>
<evidence type="ECO:0000256" key="5">
    <source>
        <dbReference type="ARBA" id="ARBA00022801"/>
    </source>
</evidence>
<feature type="compositionally biased region" description="Low complexity" evidence="8">
    <location>
        <begin position="126"/>
        <end position="144"/>
    </location>
</feature>
<protein>
    <recommendedName>
        <fullName evidence="3">allantoicase</fullName>
        <ecNumber evidence="3">3.5.3.4</ecNumber>
    </recommendedName>
</protein>
<dbReference type="Pfam" id="PF03561">
    <property type="entry name" value="Allantoicase"/>
    <property type="match status" value="2"/>
</dbReference>
<dbReference type="HAMAP" id="MF_00813">
    <property type="entry name" value="Allantoicase"/>
    <property type="match status" value="1"/>
</dbReference>
<dbReference type="InterPro" id="IPR001138">
    <property type="entry name" value="Zn2Cys6_DnaBD"/>
</dbReference>
<comment type="caution">
    <text evidence="10">The sequence shown here is derived from an EMBL/GenBank/DDBJ whole genome shotgun (WGS) entry which is preliminary data.</text>
</comment>
<dbReference type="GO" id="GO:0008270">
    <property type="term" value="F:zinc ion binding"/>
    <property type="evidence" value="ECO:0007669"/>
    <property type="project" value="InterPro"/>
</dbReference>
<dbReference type="CDD" id="cd00067">
    <property type="entry name" value="GAL4"/>
    <property type="match status" value="1"/>
</dbReference>
<dbReference type="PROSITE" id="PS00463">
    <property type="entry name" value="ZN2_CY6_FUNGAL_1"/>
    <property type="match status" value="1"/>
</dbReference>
<dbReference type="EC" id="3.5.3.4" evidence="3"/>
<feature type="compositionally biased region" description="Polar residues" evidence="8">
    <location>
        <begin position="204"/>
        <end position="237"/>
    </location>
</feature>
<sequence>MMQTKYDSRVIKQKHPRRARRTLVCLLCKSKKLKCDKTRPSCKRCLEANKLCVYESDNLPPQEDIKRTRKDNAVARDPIRSSMINNEIRDKSSISFMTTQNNNSNNINGFSPINTSGSINTARVASPSTTNNTPTNSNINVSNSGNTPVNLQSLDSQMKSQYLPKENDAIVSQPLITPNSSVPSGLGTDVGSDMYSMRNKIWPENTNHQNNSSTGSYNPTASTDPTTISPRDNLSPLKVSTTNLIQTPSDLKMRPERITSVPNIMMDLWNPRDMLVSYGSTTYYDLPYNTHSIAQSDPYLRALCACLHGDTITELRSRLTSISTNTPKGLSRNINVTMSNTTPQSDTSILLDSNHHKLNDVGSVDGTERKLHPLKFIEKAIVKWIENSNEQVTNQLPLDYFNTTFTVDDIMDPKLLSSLQTLVREIELILMDKNVIDSLLRKFYEEIYPFYPLFDIRSFETDLIYILMNSNGKRYEFNVYQSNIRKKLETLVLFLLILAITLRSPNLDDKLYNIPKDNADDTARQLLIYAQKLLSLLNGFKFTNEYIICCLLYLFIATVINPENRDVDVTHDKILTLNCIENLALTIGLFNDPSFYPRYEKEPTKNEAFHVFRRKLWIGLQSLKLEYLTSNGGGNILNIQYLNTFLGSTPDLISNLSSKLETSSEVDRKIFSIQEDKYHFHIILSKLMSSSVSVGEQQNLQVILDNIKVTLDFMHQRFPLSKLNKKVSAKNIIVEPSWRGARVDLTSVEALEIFNANLIGLSSVMTIYNKLIFHFERESISSSEKYDKYYHKFFLEAINLYLQLTKLVTDYLRDKFDHVIISSQKYSINKYVVYTLVRLWLVEMSYAARFSYKKEILKQQRLANANDFFNEQSEEDIQLNTILVFNLSHIKQQMETIVNLAADKLQEPYIGCYQATLMVRYLLYVMNNAGLADVINNFWERAFNTTEIPEYVLQKLNMKWGLSTKGTDFVSKYLMNPESLQNLNLPLLKQIQYMFDETDFYSHPSTENLELDNSPPGFDNEEMLNQFLESNFDLFLEHEFLHEISNKWKCVDVTNELLGGTITDFSDQWFADASNLIKPTRPIRDATKFTHSGAWYDGWETRRHNEEECDWVIIKMGISSAKLIGAEVDTSFFNGNHAPFISVEALYNDDKNECESTIKNDDERWTEIIHKVECGPSQRHFLLRREGITQDKFNYIKLNMFPDGGIARFKMYGKVYPTNQSSNSIIDLAYVCQGAVVTSYSDQHFGSANNLIIPGRGKDMSDGWETKRSRTSGHIDWAIIELCKQSQYIEKIIIDTAHYRGNFPQYITVHGINGKNRDEVDPFAEEWEEIVPKSKTGPDQEHEYWVGKGLSITHVKLTIIPDGGVKRIRVWGY</sequence>
<dbReference type="OrthoDB" id="2943660at2759"/>
<dbReference type="CDD" id="cd12148">
    <property type="entry name" value="fungal_TF_MHR"/>
    <property type="match status" value="1"/>
</dbReference>
<feature type="domain" description="Zn(2)-C6 fungal-type" evidence="9">
    <location>
        <begin position="24"/>
        <end position="54"/>
    </location>
</feature>
<comment type="pathway">
    <text evidence="7">Nitrogen metabolism; (S)-allantoin degradation; (S)-ureidoglycolate from allantoate (aminidohydrolase route): step 1/1.</text>
</comment>
<reference evidence="10 11" key="1">
    <citation type="submission" date="2020-11" db="EMBL/GenBank/DDBJ databases">
        <title>Kefir isolates.</title>
        <authorList>
            <person name="Marcisauskas S."/>
            <person name="Kim Y."/>
            <person name="Blasche S."/>
        </authorList>
    </citation>
    <scope>NUCLEOTIDE SEQUENCE [LARGE SCALE GENOMIC DNA]</scope>
    <source>
        <strain evidence="10 11">OG2</strain>
    </source>
</reference>
<dbReference type="InterPro" id="IPR036864">
    <property type="entry name" value="Zn2-C6_fun-type_DNA-bd_sf"/>
</dbReference>
<accession>A0A9P7B8E6</accession>
<dbReference type="GO" id="GO:0004037">
    <property type="term" value="F:allantoicase activity"/>
    <property type="evidence" value="ECO:0007669"/>
    <property type="project" value="UniProtKB-EC"/>
</dbReference>
<gene>
    <name evidence="10" type="ORF">C6P45_000617</name>
</gene>
<dbReference type="GO" id="GO:0000981">
    <property type="term" value="F:DNA-binding transcription factor activity, RNA polymerase II-specific"/>
    <property type="evidence" value="ECO:0007669"/>
    <property type="project" value="InterPro"/>
</dbReference>
<evidence type="ECO:0000256" key="8">
    <source>
        <dbReference type="SAM" id="MobiDB-lite"/>
    </source>
</evidence>
<feature type="region of interest" description="Disordered" evidence="8">
    <location>
        <begin position="203"/>
        <end position="237"/>
    </location>
</feature>
<dbReference type="InterPro" id="IPR015908">
    <property type="entry name" value="Allantoicase_dom"/>
</dbReference>
<dbReference type="PROSITE" id="PS50048">
    <property type="entry name" value="ZN2_CY6_FUNGAL_2"/>
    <property type="match status" value="1"/>
</dbReference>
<proteinExistence type="inferred from homology"/>
<dbReference type="PANTHER" id="PTHR12045:SF3">
    <property type="entry name" value="INACTIVE ALLANTOICASE-RELATED"/>
    <property type="match status" value="1"/>
</dbReference>
<dbReference type="NCBIfam" id="TIGR02961">
    <property type="entry name" value="allantoicase"/>
    <property type="match status" value="1"/>
</dbReference>
<evidence type="ECO:0000313" key="10">
    <source>
        <dbReference type="EMBL" id="KAG0664466.1"/>
    </source>
</evidence>
<feature type="region of interest" description="Disordered" evidence="8">
    <location>
        <begin position="124"/>
        <end position="147"/>
    </location>
</feature>
<dbReference type="SUPFAM" id="SSF57701">
    <property type="entry name" value="Zn2/Cys6 DNA-binding domain"/>
    <property type="match status" value="1"/>
</dbReference>
<dbReference type="Pfam" id="PF00172">
    <property type="entry name" value="Zn_clus"/>
    <property type="match status" value="1"/>
</dbReference>
<dbReference type="SMART" id="SM00066">
    <property type="entry name" value="GAL4"/>
    <property type="match status" value="1"/>
</dbReference>
<keyword evidence="4" id="KW-0659">Purine metabolism</keyword>
<evidence type="ECO:0000256" key="2">
    <source>
        <dbReference type="ARBA" id="ARBA00009242"/>
    </source>
</evidence>
<comment type="catalytic activity">
    <reaction evidence="1">
        <text>allantoate + H2O = (S)-ureidoglycolate + urea</text>
        <dbReference type="Rhea" id="RHEA:11016"/>
        <dbReference type="ChEBI" id="CHEBI:15377"/>
        <dbReference type="ChEBI" id="CHEBI:16199"/>
        <dbReference type="ChEBI" id="CHEBI:17536"/>
        <dbReference type="ChEBI" id="CHEBI:57296"/>
        <dbReference type="EC" id="3.5.3.4"/>
    </reaction>
</comment>
<dbReference type="Proteomes" id="UP000750334">
    <property type="component" value="Unassembled WGS sequence"/>
</dbReference>
<dbReference type="FunFam" id="2.60.120.260:FF:000078">
    <property type="entry name" value="DAL2p Allantoicase"/>
    <property type="match status" value="1"/>
</dbReference>